<feature type="transmembrane region" description="Helical" evidence="1">
    <location>
        <begin position="103"/>
        <end position="125"/>
    </location>
</feature>
<comment type="caution">
    <text evidence="3">The sequence shown here is derived from an EMBL/GenBank/DDBJ whole genome shotgun (WGS) entry which is preliminary data.</text>
</comment>
<dbReference type="GO" id="GO:0016989">
    <property type="term" value="F:sigma factor antagonist activity"/>
    <property type="evidence" value="ECO:0007669"/>
    <property type="project" value="TreeGrafter"/>
</dbReference>
<dbReference type="AlphaFoldDB" id="A0A1V8RMN8"/>
<feature type="domain" description="Anti-sigma K factor RskA C-terminal" evidence="2">
    <location>
        <begin position="111"/>
        <end position="235"/>
    </location>
</feature>
<dbReference type="PANTHER" id="PTHR37461">
    <property type="entry name" value="ANTI-SIGMA-K FACTOR RSKA"/>
    <property type="match status" value="1"/>
</dbReference>
<proteinExistence type="predicted"/>
<keyword evidence="1" id="KW-0812">Transmembrane</keyword>
<evidence type="ECO:0000313" key="3">
    <source>
        <dbReference type="EMBL" id="OQM74457.1"/>
    </source>
</evidence>
<gene>
    <name evidence="3" type="ORF">BFN67_21860</name>
</gene>
<sequence length="244" mass="25419">MPGKMTPAEDHGPEHDSDDLLAAEFVLGALEAAERQSAARRIETDADFARLVDDWEVRLSPMAAEYPNVEAPASVKAAIDRRLFASDGTSGAASRSGLWSSLAFWRGLAAVAVAATMVAIAVPYMSPSLEVPQPRLVASLAADGSDVKYLAVYDAARHEVGLSHVSGARASGKDFELWMIEGKKPPVSMGIIPPGATTHVAVSAEERKKLAQGAVLAISLEPAGGSPTGQPTGPVVAAGDLKRI</sequence>
<dbReference type="EMBL" id="MDET01000030">
    <property type="protein sequence ID" value="OQM74457.1"/>
    <property type="molecule type" value="Genomic_DNA"/>
</dbReference>
<name>A0A1V8RMN8_9HYPH</name>
<evidence type="ECO:0000256" key="1">
    <source>
        <dbReference type="SAM" id="Phobius"/>
    </source>
</evidence>
<dbReference type="InterPro" id="IPR018764">
    <property type="entry name" value="RskA_C"/>
</dbReference>
<keyword evidence="1" id="KW-0472">Membrane</keyword>
<dbReference type="PANTHER" id="PTHR37461:SF1">
    <property type="entry name" value="ANTI-SIGMA-K FACTOR RSKA"/>
    <property type="match status" value="1"/>
</dbReference>
<keyword evidence="1" id="KW-1133">Transmembrane helix</keyword>
<evidence type="ECO:0000259" key="2">
    <source>
        <dbReference type="Pfam" id="PF10099"/>
    </source>
</evidence>
<dbReference type="Pfam" id="PF10099">
    <property type="entry name" value="RskA_C"/>
    <property type="match status" value="1"/>
</dbReference>
<dbReference type="GO" id="GO:0006417">
    <property type="term" value="P:regulation of translation"/>
    <property type="evidence" value="ECO:0007669"/>
    <property type="project" value="TreeGrafter"/>
</dbReference>
<dbReference type="InterPro" id="IPR051474">
    <property type="entry name" value="Anti-sigma-K/W_factor"/>
</dbReference>
<reference evidence="3 4" key="1">
    <citation type="journal article" date="2016" name="Int. J. Syst. Evol. Microbiol.">
        <title>Pseudaminobacter manganicus sp. nov., isolated from sludge of a manganese mine.</title>
        <authorList>
            <person name="Li J."/>
            <person name="Huang J."/>
            <person name="Liao S."/>
            <person name="Wang G."/>
        </authorList>
    </citation>
    <scope>NUCLEOTIDE SEQUENCE [LARGE SCALE GENOMIC DNA]</scope>
    <source>
        <strain evidence="3 4">JH-7</strain>
    </source>
</reference>
<protein>
    <submittedName>
        <fullName evidence="3">Anti-sigma factor</fullName>
    </submittedName>
</protein>
<dbReference type="STRING" id="1873176.BFN67_21860"/>
<keyword evidence="4" id="KW-1185">Reference proteome</keyword>
<dbReference type="GO" id="GO:0005886">
    <property type="term" value="C:plasma membrane"/>
    <property type="evidence" value="ECO:0007669"/>
    <property type="project" value="InterPro"/>
</dbReference>
<evidence type="ECO:0000313" key="4">
    <source>
        <dbReference type="Proteomes" id="UP000191905"/>
    </source>
</evidence>
<accession>A0A1V8RMN8</accession>
<dbReference type="Proteomes" id="UP000191905">
    <property type="component" value="Unassembled WGS sequence"/>
</dbReference>
<organism evidence="3 4">
    <name type="scientific">Manganibacter manganicus</name>
    <dbReference type="NCBI Taxonomy" id="1873176"/>
    <lineage>
        <taxon>Bacteria</taxon>
        <taxon>Pseudomonadati</taxon>
        <taxon>Pseudomonadota</taxon>
        <taxon>Alphaproteobacteria</taxon>
        <taxon>Hyphomicrobiales</taxon>
        <taxon>Phyllobacteriaceae</taxon>
        <taxon>Manganibacter</taxon>
    </lineage>
</organism>